<proteinExistence type="predicted"/>
<name>A0ACC1RKC6_9APHY</name>
<dbReference type="EMBL" id="JANHOG010002637">
    <property type="protein sequence ID" value="KAJ3521404.1"/>
    <property type="molecule type" value="Genomic_DNA"/>
</dbReference>
<reference evidence="1" key="1">
    <citation type="submission" date="2022-07" db="EMBL/GenBank/DDBJ databases">
        <title>Genome Sequence of Phlebia brevispora.</title>
        <authorList>
            <person name="Buettner E."/>
        </authorList>
    </citation>
    <scope>NUCLEOTIDE SEQUENCE</scope>
    <source>
        <strain evidence="1">MPL23</strain>
    </source>
</reference>
<sequence length="376" mass="41001">MYNENWTRSSTSLPLQEQATGTHSESERKSGGDDEKRTNIAVDTQVESRDSVTCVPPTSPVIPNGGLRAWIVVLASTMATFTTFGFVNAWGVYQTYYEQTLLRDQSPSTIAWIGSLQYALIFMTGIPCGRMFDKGWLRLPLGIASACLITATFLTAQCKEYWQFLLCQGFAIGLACGFVMAPMVNVVSQWFTTKKGLAYGCVGMGSSLGGVVFPIASRRLIAEVGFPWTMRIIGFVQICTLLITNLGTGRNLPPKKDLPPLSLRPFRESTAFTVYCASGLITFLGLYTVLTYIDLSARAAGLDENFSFYLVAIANAGSTVGRLGGGLLTDKIGPLNVMIPSTFIAGILTYIWPFSTSEGGYTIVGLIYGRRLRRFS</sequence>
<dbReference type="Proteomes" id="UP001148662">
    <property type="component" value="Unassembled WGS sequence"/>
</dbReference>
<comment type="caution">
    <text evidence="1">The sequence shown here is derived from an EMBL/GenBank/DDBJ whole genome shotgun (WGS) entry which is preliminary data.</text>
</comment>
<organism evidence="1 2">
    <name type="scientific">Phlebia brevispora</name>
    <dbReference type="NCBI Taxonomy" id="194682"/>
    <lineage>
        <taxon>Eukaryota</taxon>
        <taxon>Fungi</taxon>
        <taxon>Dikarya</taxon>
        <taxon>Basidiomycota</taxon>
        <taxon>Agaricomycotina</taxon>
        <taxon>Agaricomycetes</taxon>
        <taxon>Polyporales</taxon>
        <taxon>Meruliaceae</taxon>
        <taxon>Phlebia</taxon>
    </lineage>
</organism>
<accession>A0ACC1RKC6</accession>
<protein>
    <submittedName>
        <fullName evidence="1">Uncharacterized protein</fullName>
    </submittedName>
</protein>
<keyword evidence="2" id="KW-1185">Reference proteome</keyword>
<evidence type="ECO:0000313" key="1">
    <source>
        <dbReference type="EMBL" id="KAJ3521404.1"/>
    </source>
</evidence>
<gene>
    <name evidence="1" type="ORF">NM688_g9021</name>
</gene>
<evidence type="ECO:0000313" key="2">
    <source>
        <dbReference type="Proteomes" id="UP001148662"/>
    </source>
</evidence>